<gene>
    <name evidence="1" type="ORF">AU381_25920</name>
</gene>
<proteinExistence type="predicted"/>
<reference evidence="1 2" key="1">
    <citation type="journal article" date="2016" name="Int. J. Syst. Evol. Microbiol.">
        <title>Ensifer glycinis sp. nov., an novel rhizobial species associated with Glycine spp.</title>
        <authorList>
            <person name="Yan H."/>
            <person name="Yan J."/>
            <person name="Sui X.H."/>
            <person name="Wang E.T."/>
            <person name="Chen W.X."/>
            <person name="Zhang X.X."/>
            <person name="Chen W.F."/>
        </authorList>
    </citation>
    <scope>NUCLEOTIDE SEQUENCE [LARGE SCALE GENOMIC DNA]</scope>
    <source>
        <strain evidence="1 2">CCBAU 23380</strain>
    </source>
</reference>
<evidence type="ECO:0000313" key="2">
    <source>
        <dbReference type="Proteomes" id="UP000094025"/>
    </source>
</evidence>
<comment type="caution">
    <text evidence="1">The sequence shown here is derived from an EMBL/GenBank/DDBJ whole genome shotgun (WGS) entry which is preliminary data.</text>
</comment>
<protein>
    <submittedName>
        <fullName evidence="1">Uncharacterized protein</fullName>
    </submittedName>
</protein>
<sequence>MNAVAGEDEISLDSIAIRKVEHDPISSFASADALHSRTDDYILKLGKKRLVEIASMEHSHREMTVTAAEFIEVRGLEHISPVVQEIEPAYRLRLGNDRLVETKRTEGTKRALRLRPAPSGASFSACS</sequence>
<dbReference type="EMBL" id="LPUX01000067">
    <property type="protein sequence ID" value="OAP35187.1"/>
    <property type="molecule type" value="Genomic_DNA"/>
</dbReference>
<dbReference type="STRING" id="1472378.AU381_25920"/>
<organism evidence="1 2">
    <name type="scientific">Sinorhizobium glycinis</name>
    <dbReference type="NCBI Taxonomy" id="1472378"/>
    <lineage>
        <taxon>Bacteria</taxon>
        <taxon>Pseudomonadati</taxon>
        <taxon>Pseudomonadota</taxon>
        <taxon>Alphaproteobacteria</taxon>
        <taxon>Hyphomicrobiales</taxon>
        <taxon>Rhizobiaceae</taxon>
        <taxon>Sinorhizobium/Ensifer group</taxon>
        <taxon>Sinorhizobium</taxon>
    </lineage>
</organism>
<dbReference type="Proteomes" id="UP000094025">
    <property type="component" value="Unassembled WGS sequence"/>
</dbReference>
<evidence type="ECO:0000313" key="1">
    <source>
        <dbReference type="EMBL" id="OAP35187.1"/>
    </source>
</evidence>
<accession>A0A178XIY0</accession>
<name>A0A178XIY0_9HYPH</name>
<keyword evidence="2" id="KW-1185">Reference proteome</keyword>
<dbReference type="AlphaFoldDB" id="A0A178XIY0"/>